<dbReference type="AlphaFoldDB" id="A0A317XSP0"/>
<accession>A0A317XSP0</accession>
<evidence type="ECO:0000313" key="1">
    <source>
        <dbReference type="EMBL" id="PWZ01315.1"/>
    </source>
</evidence>
<name>A0A317XSP0_9BASI</name>
<organism evidence="1 2">
    <name type="scientific">Testicularia cyperi</name>
    <dbReference type="NCBI Taxonomy" id="1882483"/>
    <lineage>
        <taxon>Eukaryota</taxon>
        <taxon>Fungi</taxon>
        <taxon>Dikarya</taxon>
        <taxon>Basidiomycota</taxon>
        <taxon>Ustilaginomycotina</taxon>
        <taxon>Ustilaginomycetes</taxon>
        <taxon>Ustilaginales</taxon>
        <taxon>Anthracoideaceae</taxon>
        <taxon>Testicularia</taxon>
    </lineage>
</organism>
<dbReference type="InParanoid" id="A0A317XSP0"/>
<proteinExistence type="predicted"/>
<dbReference type="Proteomes" id="UP000246740">
    <property type="component" value="Unassembled WGS sequence"/>
</dbReference>
<reference evidence="1 2" key="1">
    <citation type="journal article" date="2018" name="Mol. Biol. Evol.">
        <title>Broad Genomic Sampling Reveals a Smut Pathogenic Ancestry of the Fungal Clade Ustilaginomycotina.</title>
        <authorList>
            <person name="Kijpornyongpan T."/>
            <person name="Mondo S.J."/>
            <person name="Barry K."/>
            <person name="Sandor L."/>
            <person name="Lee J."/>
            <person name="Lipzen A."/>
            <person name="Pangilinan J."/>
            <person name="LaButti K."/>
            <person name="Hainaut M."/>
            <person name="Henrissat B."/>
            <person name="Grigoriev I.V."/>
            <person name="Spatafora J.W."/>
            <person name="Aime M.C."/>
        </authorList>
    </citation>
    <scope>NUCLEOTIDE SEQUENCE [LARGE SCALE GENOMIC DNA]</scope>
    <source>
        <strain evidence="1 2">MCA 3645</strain>
    </source>
</reference>
<dbReference type="EMBL" id="KZ819190">
    <property type="protein sequence ID" value="PWZ01315.1"/>
    <property type="molecule type" value="Genomic_DNA"/>
</dbReference>
<protein>
    <submittedName>
        <fullName evidence="1">Uncharacterized protein</fullName>
    </submittedName>
</protein>
<sequence>MGSTIHRVRATLSQKRSTVLSLLCGSSKCWTAEDPSEILAPQQCKPGGAATVYYRCNPFNRGSDNPLLHHHQHIISTTPLCVRILSRPFFIEVSTILDVSFVYLTKTSSPSHSTNKSSVLHCQPL</sequence>
<keyword evidence="2" id="KW-1185">Reference proteome</keyword>
<evidence type="ECO:0000313" key="2">
    <source>
        <dbReference type="Proteomes" id="UP000246740"/>
    </source>
</evidence>
<gene>
    <name evidence="1" type="ORF">BCV70DRAFT_71588</name>
</gene>